<dbReference type="PANTHER" id="PTHR33751">
    <property type="entry name" value="CBB3-TYPE CYTOCHROME C OXIDASE SUBUNIT FIXP"/>
    <property type="match status" value="1"/>
</dbReference>
<evidence type="ECO:0000259" key="6">
    <source>
        <dbReference type="PROSITE" id="PS51007"/>
    </source>
</evidence>
<dbReference type="PROSITE" id="PS51007">
    <property type="entry name" value="CYTC"/>
    <property type="match status" value="1"/>
</dbReference>
<organism evidence="7 8">
    <name type="scientific">Pseudoduganella buxea</name>
    <dbReference type="NCBI Taxonomy" id="1949069"/>
    <lineage>
        <taxon>Bacteria</taxon>
        <taxon>Pseudomonadati</taxon>
        <taxon>Pseudomonadota</taxon>
        <taxon>Betaproteobacteria</taxon>
        <taxon>Burkholderiales</taxon>
        <taxon>Oxalobacteraceae</taxon>
        <taxon>Telluria group</taxon>
        <taxon>Pseudoduganella</taxon>
    </lineage>
</organism>
<reference evidence="7 8" key="1">
    <citation type="submission" date="2019-11" db="EMBL/GenBank/DDBJ databases">
        <title>Type strains purchased from KCTC, JCM and DSMZ.</title>
        <authorList>
            <person name="Lu H."/>
        </authorList>
    </citation>
    <scope>NUCLEOTIDE SEQUENCE [LARGE SCALE GENOMIC DNA]</scope>
    <source>
        <strain evidence="7 8">KCTC 52429</strain>
    </source>
</reference>
<evidence type="ECO:0000256" key="1">
    <source>
        <dbReference type="ARBA" id="ARBA00022617"/>
    </source>
</evidence>
<dbReference type="GO" id="GO:0046872">
    <property type="term" value="F:metal ion binding"/>
    <property type="evidence" value="ECO:0007669"/>
    <property type="project" value="UniProtKB-KW"/>
</dbReference>
<proteinExistence type="predicted"/>
<dbReference type="InterPro" id="IPR036909">
    <property type="entry name" value="Cyt_c-like_dom_sf"/>
</dbReference>
<evidence type="ECO:0000256" key="4">
    <source>
        <dbReference type="PROSITE-ProRule" id="PRU00433"/>
    </source>
</evidence>
<dbReference type="RefSeq" id="WP_155471063.1">
    <property type="nucleotide sequence ID" value="NZ_BMKG01000009.1"/>
</dbReference>
<keyword evidence="5" id="KW-0732">Signal</keyword>
<dbReference type="EMBL" id="WNKZ01000035">
    <property type="protein sequence ID" value="MTV53751.1"/>
    <property type="molecule type" value="Genomic_DNA"/>
</dbReference>
<evidence type="ECO:0000256" key="5">
    <source>
        <dbReference type="SAM" id="SignalP"/>
    </source>
</evidence>
<gene>
    <name evidence="7" type="ORF">GM672_13530</name>
</gene>
<dbReference type="SUPFAM" id="SSF46626">
    <property type="entry name" value="Cytochrome c"/>
    <property type="match status" value="2"/>
</dbReference>
<accession>A0A6I3SWS9</accession>
<evidence type="ECO:0000313" key="7">
    <source>
        <dbReference type="EMBL" id="MTV53751.1"/>
    </source>
</evidence>
<dbReference type="Proteomes" id="UP000430634">
    <property type="component" value="Unassembled WGS sequence"/>
</dbReference>
<dbReference type="OrthoDB" id="9773456at2"/>
<dbReference type="AlphaFoldDB" id="A0A6I3SWS9"/>
<feature type="chain" id="PRO_5026345756" evidence="5">
    <location>
        <begin position="26"/>
        <end position="238"/>
    </location>
</feature>
<evidence type="ECO:0000256" key="3">
    <source>
        <dbReference type="ARBA" id="ARBA00023004"/>
    </source>
</evidence>
<evidence type="ECO:0000313" key="8">
    <source>
        <dbReference type="Proteomes" id="UP000430634"/>
    </source>
</evidence>
<dbReference type="InterPro" id="IPR050597">
    <property type="entry name" value="Cytochrome_c_Oxidase_Subunit"/>
</dbReference>
<keyword evidence="1 4" id="KW-0349">Heme</keyword>
<dbReference type="GO" id="GO:0020037">
    <property type="term" value="F:heme binding"/>
    <property type="evidence" value="ECO:0007669"/>
    <property type="project" value="InterPro"/>
</dbReference>
<feature type="signal peptide" evidence="5">
    <location>
        <begin position="1"/>
        <end position="25"/>
    </location>
</feature>
<protein>
    <submittedName>
        <fullName evidence="7">C-type cytochrome</fullName>
    </submittedName>
</protein>
<keyword evidence="2 4" id="KW-0479">Metal-binding</keyword>
<sequence>MPDSISLRPALILLAMLALPPLAVAAPAPDTLEQRLAPCLACHQVKDRNDAFFPRLAGKPEGYLYNQLRNFRDGRRQFPMMTYMVSQLPEPYLREIAGWFAAQHPPHAAPAPVQATPAQLERGRALVLQGDAGRKVPACVACHGAQLGGVAPAIPGLVGLPRDYLNAQFGAWRNGVRKAQSPDCMALVASRLTLDDVAAVSAWLASQRVDETVRPATALAAPLPLPCGGVPAAEGARP</sequence>
<keyword evidence="3 4" id="KW-0408">Iron</keyword>
<name>A0A6I3SWS9_9BURK</name>
<dbReference type="PANTHER" id="PTHR33751:SF11">
    <property type="entry name" value="BLL4483 PROTEIN"/>
    <property type="match status" value="1"/>
</dbReference>
<dbReference type="InterPro" id="IPR009056">
    <property type="entry name" value="Cyt_c-like_dom"/>
</dbReference>
<comment type="caution">
    <text evidence="7">The sequence shown here is derived from an EMBL/GenBank/DDBJ whole genome shotgun (WGS) entry which is preliminary data.</text>
</comment>
<feature type="domain" description="Cytochrome c" evidence="6">
    <location>
        <begin position="118"/>
        <end position="208"/>
    </location>
</feature>
<evidence type="ECO:0000256" key="2">
    <source>
        <dbReference type="ARBA" id="ARBA00022723"/>
    </source>
</evidence>
<dbReference type="GO" id="GO:0009055">
    <property type="term" value="F:electron transfer activity"/>
    <property type="evidence" value="ECO:0007669"/>
    <property type="project" value="InterPro"/>
</dbReference>
<dbReference type="Gene3D" id="1.10.760.10">
    <property type="entry name" value="Cytochrome c-like domain"/>
    <property type="match status" value="2"/>
</dbReference>